<name>X1EIL1_9ZZZZ</name>
<dbReference type="Gene3D" id="3.30.565.60">
    <property type="match status" value="1"/>
</dbReference>
<accession>X1EIL1</accession>
<dbReference type="PANTHER" id="PTHR30595:SF6">
    <property type="entry name" value="SCHLAFEN ALBA-2 DOMAIN-CONTAINING PROTEIN"/>
    <property type="match status" value="1"/>
</dbReference>
<dbReference type="Pfam" id="PF13749">
    <property type="entry name" value="HATPase_c_4"/>
    <property type="match status" value="1"/>
</dbReference>
<feature type="non-terminal residue" evidence="1">
    <location>
        <position position="1"/>
    </location>
</feature>
<gene>
    <name evidence="1" type="ORF">S01H4_64222</name>
</gene>
<dbReference type="AlphaFoldDB" id="X1EIL1"/>
<dbReference type="EMBL" id="BART01038875">
    <property type="protein sequence ID" value="GAH08468.1"/>
    <property type="molecule type" value="Genomic_DNA"/>
</dbReference>
<reference evidence="1" key="1">
    <citation type="journal article" date="2014" name="Front. Microbiol.">
        <title>High frequency of phylogenetically diverse reductive dehalogenase-homologous genes in deep subseafloor sedimentary metagenomes.</title>
        <authorList>
            <person name="Kawai M."/>
            <person name="Futagami T."/>
            <person name="Toyoda A."/>
            <person name="Takaki Y."/>
            <person name="Nishi S."/>
            <person name="Hori S."/>
            <person name="Arai W."/>
            <person name="Tsubouchi T."/>
            <person name="Morono Y."/>
            <person name="Uchiyama I."/>
            <person name="Ito T."/>
            <person name="Fujiyama A."/>
            <person name="Inagaki F."/>
            <person name="Takami H."/>
        </authorList>
    </citation>
    <scope>NUCLEOTIDE SEQUENCE</scope>
    <source>
        <strain evidence="1">Expedition CK06-06</strain>
    </source>
</reference>
<comment type="caution">
    <text evidence="1">The sequence shown here is derived from an EMBL/GenBank/DDBJ whole genome shotgun (WGS) entry which is preliminary data.</text>
</comment>
<dbReference type="PANTHER" id="PTHR30595">
    <property type="entry name" value="GLPR-RELATED TRANSCRIPTIONAL REPRESSOR"/>
    <property type="match status" value="1"/>
</dbReference>
<dbReference type="InterPro" id="IPR038475">
    <property type="entry name" value="RecG_C_sf"/>
</dbReference>
<organism evidence="1">
    <name type="scientific">marine sediment metagenome</name>
    <dbReference type="NCBI Taxonomy" id="412755"/>
    <lineage>
        <taxon>unclassified sequences</taxon>
        <taxon>metagenomes</taxon>
        <taxon>ecological metagenomes</taxon>
    </lineage>
</organism>
<proteinExistence type="predicted"/>
<evidence type="ECO:0000313" key="1">
    <source>
        <dbReference type="EMBL" id="GAH08468.1"/>
    </source>
</evidence>
<sequence>DYPLEALREAVINALIHKDYLSTAEIQIKIYDDRLWIWNPGKLPKQLTIESLKREHSSFPKNPLLLSVFR</sequence>
<protein>
    <submittedName>
        <fullName evidence="1">Uncharacterized protein</fullName>
    </submittedName>
</protein>